<dbReference type="EMBL" id="LT635758">
    <property type="protein sequence ID" value="SGZ52817.1"/>
    <property type="molecule type" value="Genomic_DNA"/>
</dbReference>
<dbReference type="InterPro" id="IPR019711">
    <property type="entry name" value="ATP_synth_F0_suH"/>
</dbReference>
<dbReference type="PANTHER" id="PTHR28207">
    <property type="entry name" value="ATP SYNTHASE SUBUNIT H, MITOCHONDRIAL"/>
    <property type="match status" value="1"/>
</dbReference>
<dbReference type="Pfam" id="PF10775">
    <property type="entry name" value="ATP_sub_h"/>
    <property type="match status" value="1"/>
</dbReference>
<organism evidence="1 2">
    <name type="scientific">Sungouiella intermedia</name>
    <dbReference type="NCBI Taxonomy" id="45354"/>
    <lineage>
        <taxon>Eukaryota</taxon>
        <taxon>Fungi</taxon>
        <taxon>Dikarya</taxon>
        <taxon>Ascomycota</taxon>
        <taxon>Saccharomycotina</taxon>
        <taxon>Pichiomycetes</taxon>
        <taxon>Metschnikowiaceae</taxon>
        <taxon>Sungouiella</taxon>
    </lineage>
</organism>
<dbReference type="GO" id="GO:0046933">
    <property type="term" value="F:proton-transporting ATP synthase activity, rotational mechanism"/>
    <property type="evidence" value="ECO:0007669"/>
    <property type="project" value="TreeGrafter"/>
</dbReference>
<dbReference type="STRING" id="45354.A0A1L0BN81"/>
<evidence type="ECO:0000313" key="2">
    <source>
        <dbReference type="Proteomes" id="UP000182334"/>
    </source>
</evidence>
<proteinExistence type="predicted"/>
<keyword evidence="2" id="KW-1185">Reference proteome</keyword>
<dbReference type="OrthoDB" id="274752at2759"/>
<reference evidence="1 2" key="1">
    <citation type="submission" date="2016-10" db="EMBL/GenBank/DDBJ databases">
        <authorList>
            <person name="de Groot N.N."/>
        </authorList>
    </citation>
    <scope>NUCLEOTIDE SEQUENCE [LARGE SCALE GENOMIC DNA]</scope>
    <source>
        <strain evidence="1 2">CBS 141442</strain>
    </source>
</reference>
<accession>A0A1L0BN81</accession>
<dbReference type="Proteomes" id="UP000182334">
    <property type="component" value="Chromosome III"/>
</dbReference>
<sequence>MAATKSIAQHLYYDPTLHLNGTRLFSVTPKRNNLISDLYVQQIKQFKPNPLSASQADIKAFQLPAKPSVPSDEISADAVASYEAAPVDTEAAPTGSAPVEEDWFVFEEEEEHH</sequence>
<evidence type="ECO:0000313" key="1">
    <source>
        <dbReference type="EMBL" id="SGZ52817.1"/>
    </source>
</evidence>
<dbReference type="AlphaFoldDB" id="A0A1L0BN81"/>
<protein>
    <submittedName>
        <fullName evidence="1">CIC11C00000002379</fullName>
    </submittedName>
</protein>
<gene>
    <name evidence="1" type="ORF">SAMEA4029010_CIC11G00000002379</name>
</gene>
<name>A0A1L0BN81_9ASCO</name>
<dbReference type="PANTHER" id="PTHR28207:SF1">
    <property type="entry name" value="ATP SYNTHASE SUBUNIT H, MITOCHONDRIAL"/>
    <property type="match status" value="1"/>
</dbReference>